<feature type="transmembrane region" description="Helical" evidence="1">
    <location>
        <begin position="53"/>
        <end position="74"/>
    </location>
</feature>
<organism evidence="2 3">
    <name type="scientific">Galerina marginata (strain CBS 339.88)</name>
    <dbReference type="NCBI Taxonomy" id="685588"/>
    <lineage>
        <taxon>Eukaryota</taxon>
        <taxon>Fungi</taxon>
        <taxon>Dikarya</taxon>
        <taxon>Basidiomycota</taxon>
        <taxon>Agaricomycotina</taxon>
        <taxon>Agaricomycetes</taxon>
        <taxon>Agaricomycetidae</taxon>
        <taxon>Agaricales</taxon>
        <taxon>Agaricineae</taxon>
        <taxon>Strophariaceae</taxon>
        <taxon>Galerina</taxon>
    </lineage>
</organism>
<keyword evidence="1" id="KW-1133">Transmembrane helix</keyword>
<keyword evidence="1" id="KW-0812">Transmembrane</keyword>
<reference evidence="3" key="1">
    <citation type="journal article" date="2014" name="Proc. Natl. Acad. Sci. U.S.A.">
        <title>Extensive sampling of basidiomycete genomes demonstrates inadequacy of the white-rot/brown-rot paradigm for wood decay fungi.</title>
        <authorList>
            <person name="Riley R."/>
            <person name="Salamov A.A."/>
            <person name="Brown D.W."/>
            <person name="Nagy L.G."/>
            <person name="Floudas D."/>
            <person name="Held B.W."/>
            <person name="Levasseur A."/>
            <person name="Lombard V."/>
            <person name="Morin E."/>
            <person name="Otillar R."/>
            <person name="Lindquist E.A."/>
            <person name="Sun H."/>
            <person name="LaButti K.M."/>
            <person name="Schmutz J."/>
            <person name="Jabbour D."/>
            <person name="Luo H."/>
            <person name="Baker S.E."/>
            <person name="Pisabarro A.G."/>
            <person name="Walton J.D."/>
            <person name="Blanchette R.A."/>
            <person name="Henrissat B."/>
            <person name="Martin F."/>
            <person name="Cullen D."/>
            <person name="Hibbett D.S."/>
            <person name="Grigoriev I.V."/>
        </authorList>
    </citation>
    <scope>NUCLEOTIDE SEQUENCE [LARGE SCALE GENOMIC DNA]</scope>
    <source>
        <strain evidence="3">CBS 339.88</strain>
    </source>
</reference>
<gene>
    <name evidence="2" type="ORF">GALMADRAFT_765561</name>
</gene>
<proteinExistence type="predicted"/>
<name>A0A067SZH4_GALM3</name>
<feature type="transmembrane region" description="Helical" evidence="1">
    <location>
        <begin position="12"/>
        <end position="32"/>
    </location>
</feature>
<protein>
    <submittedName>
        <fullName evidence="2">Uncharacterized protein</fullName>
    </submittedName>
</protein>
<dbReference type="AlphaFoldDB" id="A0A067SZH4"/>
<evidence type="ECO:0000313" key="3">
    <source>
        <dbReference type="Proteomes" id="UP000027222"/>
    </source>
</evidence>
<dbReference type="Proteomes" id="UP000027222">
    <property type="component" value="Unassembled WGS sequence"/>
</dbReference>
<accession>A0A067SZH4</accession>
<keyword evidence="3" id="KW-1185">Reference proteome</keyword>
<keyword evidence="1" id="KW-0472">Membrane</keyword>
<sequence>MPISIVGIEGCGWRYVLCCYLFIRPSSLFLLPHFDDRCWRVSSLSTLAQRYHVLHLLYTPTLSIFLTSNLYVSFLPLRVSSTF</sequence>
<evidence type="ECO:0000313" key="2">
    <source>
        <dbReference type="EMBL" id="KDR72178.1"/>
    </source>
</evidence>
<evidence type="ECO:0000256" key="1">
    <source>
        <dbReference type="SAM" id="Phobius"/>
    </source>
</evidence>
<dbReference type="HOGENOM" id="CLU_2542725_0_0_1"/>
<dbReference type="EMBL" id="KL142389">
    <property type="protein sequence ID" value="KDR72178.1"/>
    <property type="molecule type" value="Genomic_DNA"/>
</dbReference>